<reference evidence="1" key="2">
    <citation type="journal article" date="2015" name="Fish Shellfish Immunol.">
        <title>Early steps in the European eel (Anguilla anguilla)-Vibrio vulnificus interaction in the gills: Role of the RtxA13 toxin.</title>
        <authorList>
            <person name="Callol A."/>
            <person name="Pajuelo D."/>
            <person name="Ebbesson L."/>
            <person name="Teles M."/>
            <person name="MacKenzie S."/>
            <person name="Amaro C."/>
        </authorList>
    </citation>
    <scope>NUCLEOTIDE SEQUENCE</scope>
</reference>
<reference evidence="1" key="1">
    <citation type="submission" date="2014-11" db="EMBL/GenBank/DDBJ databases">
        <authorList>
            <person name="Amaro Gonzalez C."/>
        </authorList>
    </citation>
    <scope>NUCLEOTIDE SEQUENCE</scope>
</reference>
<sequence length="45" mass="5088">MLSYSPQCECILSYSPQCECIPILLTLSVSAHYHIHVRKTQLPIA</sequence>
<evidence type="ECO:0000313" key="1">
    <source>
        <dbReference type="EMBL" id="JAH49750.1"/>
    </source>
</evidence>
<dbReference type="AlphaFoldDB" id="A0A0E9TA53"/>
<organism evidence="1">
    <name type="scientific">Anguilla anguilla</name>
    <name type="common">European freshwater eel</name>
    <name type="synonym">Muraena anguilla</name>
    <dbReference type="NCBI Taxonomy" id="7936"/>
    <lineage>
        <taxon>Eukaryota</taxon>
        <taxon>Metazoa</taxon>
        <taxon>Chordata</taxon>
        <taxon>Craniata</taxon>
        <taxon>Vertebrata</taxon>
        <taxon>Euteleostomi</taxon>
        <taxon>Actinopterygii</taxon>
        <taxon>Neopterygii</taxon>
        <taxon>Teleostei</taxon>
        <taxon>Anguilliformes</taxon>
        <taxon>Anguillidae</taxon>
        <taxon>Anguilla</taxon>
    </lineage>
</organism>
<proteinExistence type="predicted"/>
<protein>
    <submittedName>
        <fullName evidence="1">Uncharacterized protein</fullName>
    </submittedName>
</protein>
<accession>A0A0E9TA53</accession>
<name>A0A0E9TA53_ANGAN</name>
<dbReference type="EMBL" id="GBXM01058827">
    <property type="protein sequence ID" value="JAH49750.1"/>
    <property type="molecule type" value="Transcribed_RNA"/>
</dbReference>